<dbReference type="PROSITE" id="PS00086">
    <property type="entry name" value="CYTOCHROME_P450"/>
    <property type="match status" value="1"/>
</dbReference>
<evidence type="ECO:0000256" key="13">
    <source>
        <dbReference type="PIRSR" id="PIRSR602401-1"/>
    </source>
</evidence>
<evidence type="ECO:0000256" key="10">
    <source>
        <dbReference type="ARBA" id="ARBA00023004"/>
    </source>
</evidence>
<keyword evidence="11 14" id="KW-0503">Monooxygenase</keyword>
<comment type="similarity">
    <text evidence="4 14">Belongs to the cytochrome P450 family.</text>
</comment>
<evidence type="ECO:0000256" key="6">
    <source>
        <dbReference type="ARBA" id="ARBA00022692"/>
    </source>
</evidence>
<dbReference type="PRINTS" id="PR00463">
    <property type="entry name" value="EP450I"/>
</dbReference>
<evidence type="ECO:0000256" key="5">
    <source>
        <dbReference type="ARBA" id="ARBA00022617"/>
    </source>
</evidence>
<dbReference type="GO" id="GO:0004497">
    <property type="term" value="F:monooxygenase activity"/>
    <property type="evidence" value="ECO:0007669"/>
    <property type="project" value="UniProtKB-KW"/>
</dbReference>
<dbReference type="GO" id="GO:0016020">
    <property type="term" value="C:membrane"/>
    <property type="evidence" value="ECO:0007669"/>
    <property type="project" value="UniProtKB-SubCell"/>
</dbReference>
<evidence type="ECO:0000256" key="7">
    <source>
        <dbReference type="ARBA" id="ARBA00022723"/>
    </source>
</evidence>
<comment type="cofactor">
    <cofactor evidence="1 13">
        <name>heme</name>
        <dbReference type="ChEBI" id="CHEBI:30413"/>
    </cofactor>
</comment>
<dbReference type="InterPro" id="IPR001128">
    <property type="entry name" value="Cyt_P450"/>
</dbReference>
<evidence type="ECO:0000256" key="12">
    <source>
        <dbReference type="ARBA" id="ARBA00023136"/>
    </source>
</evidence>
<dbReference type="InterPro" id="IPR036396">
    <property type="entry name" value="Cyt_P450_sf"/>
</dbReference>
<keyword evidence="9 14" id="KW-0560">Oxidoreductase</keyword>
<dbReference type="PRINTS" id="PR00385">
    <property type="entry name" value="P450"/>
</dbReference>
<dbReference type="PANTHER" id="PTHR46300">
    <property type="entry name" value="P450, PUTATIVE (EUROFUNG)-RELATED-RELATED"/>
    <property type="match status" value="1"/>
</dbReference>
<evidence type="ECO:0000256" key="8">
    <source>
        <dbReference type="ARBA" id="ARBA00022989"/>
    </source>
</evidence>
<gene>
    <name evidence="15" type="ORF">NEOLEDRAFT_1139469</name>
</gene>
<reference evidence="15 16" key="1">
    <citation type="journal article" date="2016" name="Mol. Biol. Evol.">
        <title>Comparative Genomics of Early-Diverging Mushroom-Forming Fungi Provides Insights into the Origins of Lignocellulose Decay Capabilities.</title>
        <authorList>
            <person name="Nagy L.G."/>
            <person name="Riley R."/>
            <person name="Tritt A."/>
            <person name="Adam C."/>
            <person name="Daum C."/>
            <person name="Floudas D."/>
            <person name="Sun H."/>
            <person name="Yadav J.S."/>
            <person name="Pangilinan J."/>
            <person name="Larsson K.H."/>
            <person name="Matsuura K."/>
            <person name="Barry K."/>
            <person name="Labutti K."/>
            <person name="Kuo R."/>
            <person name="Ohm R.A."/>
            <person name="Bhattacharya S.S."/>
            <person name="Shirouzu T."/>
            <person name="Yoshinaga Y."/>
            <person name="Martin F.M."/>
            <person name="Grigoriev I.V."/>
            <person name="Hibbett D.S."/>
        </authorList>
    </citation>
    <scope>NUCLEOTIDE SEQUENCE [LARGE SCALE GENOMIC DNA]</scope>
    <source>
        <strain evidence="15 16">HHB14362 ss-1</strain>
    </source>
</reference>
<evidence type="ECO:0000256" key="2">
    <source>
        <dbReference type="ARBA" id="ARBA00004370"/>
    </source>
</evidence>
<name>A0A165PQR7_9AGAM</name>
<evidence type="ECO:0000256" key="1">
    <source>
        <dbReference type="ARBA" id="ARBA00001971"/>
    </source>
</evidence>
<dbReference type="STRING" id="1314782.A0A165PQR7"/>
<feature type="binding site" description="axial binding residue" evidence="13">
    <location>
        <position position="157"/>
    </location>
    <ligand>
        <name>heme</name>
        <dbReference type="ChEBI" id="CHEBI:30413"/>
    </ligand>
    <ligandPart>
        <name>Fe</name>
        <dbReference type="ChEBI" id="CHEBI:18248"/>
    </ligandPart>
</feature>
<dbReference type="InterPro" id="IPR002401">
    <property type="entry name" value="Cyt_P450_E_grp-I"/>
</dbReference>
<evidence type="ECO:0000256" key="4">
    <source>
        <dbReference type="ARBA" id="ARBA00010617"/>
    </source>
</evidence>
<evidence type="ECO:0000313" key="15">
    <source>
        <dbReference type="EMBL" id="KZT21368.1"/>
    </source>
</evidence>
<dbReference type="SUPFAM" id="SSF48264">
    <property type="entry name" value="Cytochrome P450"/>
    <property type="match status" value="1"/>
</dbReference>
<keyword evidence="5 13" id="KW-0349">Heme</keyword>
<evidence type="ECO:0000256" key="3">
    <source>
        <dbReference type="ARBA" id="ARBA00005179"/>
    </source>
</evidence>
<protein>
    <submittedName>
        <fullName evidence="15">Cytochrome P450</fullName>
    </submittedName>
</protein>
<organism evidence="15 16">
    <name type="scientific">Neolentinus lepideus HHB14362 ss-1</name>
    <dbReference type="NCBI Taxonomy" id="1314782"/>
    <lineage>
        <taxon>Eukaryota</taxon>
        <taxon>Fungi</taxon>
        <taxon>Dikarya</taxon>
        <taxon>Basidiomycota</taxon>
        <taxon>Agaricomycotina</taxon>
        <taxon>Agaricomycetes</taxon>
        <taxon>Gloeophyllales</taxon>
        <taxon>Gloeophyllaceae</taxon>
        <taxon>Neolentinus</taxon>
    </lineage>
</organism>
<dbReference type="PANTHER" id="PTHR46300:SF2">
    <property type="entry name" value="CYTOCHROME P450 MONOOXYGENASE ALNH-RELATED"/>
    <property type="match status" value="1"/>
</dbReference>
<evidence type="ECO:0000256" key="11">
    <source>
        <dbReference type="ARBA" id="ARBA00023033"/>
    </source>
</evidence>
<evidence type="ECO:0000256" key="9">
    <source>
        <dbReference type="ARBA" id="ARBA00023002"/>
    </source>
</evidence>
<keyword evidence="7 13" id="KW-0479">Metal-binding</keyword>
<proteinExistence type="inferred from homology"/>
<comment type="subcellular location">
    <subcellularLocation>
        <location evidence="2">Membrane</location>
    </subcellularLocation>
</comment>
<keyword evidence="16" id="KW-1185">Reference proteome</keyword>
<dbReference type="InterPro" id="IPR017972">
    <property type="entry name" value="Cyt_P450_CS"/>
</dbReference>
<dbReference type="GO" id="GO:0016705">
    <property type="term" value="F:oxidoreductase activity, acting on paired donors, with incorporation or reduction of molecular oxygen"/>
    <property type="evidence" value="ECO:0007669"/>
    <property type="project" value="InterPro"/>
</dbReference>
<evidence type="ECO:0000256" key="14">
    <source>
        <dbReference type="RuleBase" id="RU000461"/>
    </source>
</evidence>
<dbReference type="Pfam" id="PF00067">
    <property type="entry name" value="p450"/>
    <property type="match status" value="1"/>
</dbReference>
<keyword evidence="10 13" id="KW-0408">Iron</keyword>
<keyword evidence="6" id="KW-0812">Transmembrane</keyword>
<dbReference type="Proteomes" id="UP000076761">
    <property type="component" value="Unassembled WGS sequence"/>
</dbReference>
<dbReference type="EMBL" id="KV425607">
    <property type="protein sequence ID" value="KZT21368.1"/>
    <property type="molecule type" value="Genomic_DNA"/>
</dbReference>
<dbReference type="InParanoid" id="A0A165PQR7"/>
<dbReference type="AlphaFoldDB" id="A0A165PQR7"/>
<keyword evidence="12" id="KW-0472">Membrane</keyword>
<evidence type="ECO:0000313" key="16">
    <source>
        <dbReference type="Proteomes" id="UP000076761"/>
    </source>
</evidence>
<keyword evidence="8" id="KW-1133">Transmembrane helix</keyword>
<dbReference type="GO" id="GO:0005506">
    <property type="term" value="F:iron ion binding"/>
    <property type="evidence" value="ECO:0007669"/>
    <property type="project" value="InterPro"/>
</dbReference>
<dbReference type="OrthoDB" id="2789670at2759"/>
<comment type="pathway">
    <text evidence="3">Secondary metabolite biosynthesis.</text>
</comment>
<dbReference type="InterPro" id="IPR050364">
    <property type="entry name" value="Cytochrome_P450_fung"/>
</dbReference>
<accession>A0A165PQR7</accession>
<sequence length="229" mass="24864">MDANEEGVIRRVAGVAYAAGSDTTAISLQNAILAMVVYPETQRKAQAELDVVVGNGRLPDFSDRDSLPYTEAFFREVLRWAPVTPLALVHATSSDDVYNEYFIPAGATVFGNSWAILHDDRTYKEPEKFNPDRFLHADGTLKDNFPISAFGFGRRICPGRHVAGASVWAAIASVLSMFDIGRARDEAGQEIPVDVEYTDGLLSHPLPFKCCISPRSVASIAIIQGSASA</sequence>
<dbReference type="Gene3D" id="1.10.630.10">
    <property type="entry name" value="Cytochrome P450"/>
    <property type="match status" value="1"/>
</dbReference>
<dbReference type="GO" id="GO:0020037">
    <property type="term" value="F:heme binding"/>
    <property type="evidence" value="ECO:0007669"/>
    <property type="project" value="InterPro"/>
</dbReference>